<keyword evidence="1" id="KW-0812">Transmembrane</keyword>
<protein>
    <submittedName>
        <fullName evidence="2">Uncharacterized protein</fullName>
    </submittedName>
</protein>
<name>A0A224Y9R7_9ACAR</name>
<dbReference type="EMBL" id="GFPF01003260">
    <property type="protein sequence ID" value="MAA14406.1"/>
    <property type="molecule type" value="Transcribed_RNA"/>
</dbReference>
<proteinExistence type="predicted"/>
<reference evidence="2" key="1">
    <citation type="journal article" date="2017" name="Parasit. Vectors">
        <title>Sialotranscriptomics of Rhipicephalus zambeziensis reveals intricate expression profiles of secretory proteins and suggests tight temporal transcriptional regulation during blood-feeding.</title>
        <authorList>
            <person name="de Castro M.H."/>
            <person name="de Klerk D."/>
            <person name="Pienaar R."/>
            <person name="Rees D.J.G."/>
            <person name="Mans B.J."/>
        </authorList>
    </citation>
    <scope>NUCLEOTIDE SEQUENCE</scope>
    <source>
        <tissue evidence="2">Salivary glands</tissue>
    </source>
</reference>
<sequence length="108" mass="12179">MFVTKNSKPGMPIYQILCTLCHAQHAVKLVPGSTCHKHLSVMIPNLPYISCFLGCCANVLRLFQYMFNMFCMFAVGISRTKTEGDCSMSQTIYCMSHVSIWKIREMGG</sequence>
<keyword evidence="1" id="KW-1133">Transmembrane helix</keyword>
<evidence type="ECO:0000313" key="2">
    <source>
        <dbReference type="EMBL" id="MAA14406.1"/>
    </source>
</evidence>
<keyword evidence="1" id="KW-0472">Membrane</keyword>
<feature type="transmembrane region" description="Helical" evidence="1">
    <location>
        <begin position="46"/>
        <end position="63"/>
    </location>
</feature>
<dbReference type="AlphaFoldDB" id="A0A224Y9R7"/>
<organism evidence="2">
    <name type="scientific">Rhipicephalus zambeziensis</name>
    <dbReference type="NCBI Taxonomy" id="60191"/>
    <lineage>
        <taxon>Eukaryota</taxon>
        <taxon>Metazoa</taxon>
        <taxon>Ecdysozoa</taxon>
        <taxon>Arthropoda</taxon>
        <taxon>Chelicerata</taxon>
        <taxon>Arachnida</taxon>
        <taxon>Acari</taxon>
        <taxon>Parasitiformes</taxon>
        <taxon>Ixodida</taxon>
        <taxon>Ixodoidea</taxon>
        <taxon>Ixodidae</taxon>
        <taxon>Rhipicephalinae</taxon>
        <taxon>Rhipicephalus</taxon>
        <taxon>Rhipicephalus</taxon>
    </lineage>
</organism>
<evidence type="ECO:0000256" key="1">
    <source>
        <dbReference type="SAM" id="Phobius"/>
    </source>
</evidence>
<accession>A0A224Y9R7</accession>